<dbReference type="PANTHER" id="PTHR47926">
    <property type="entry name" value="PENTATRICOPEPTIDE REPEAT-CONTAINING PROTEIN"/>
    <property type="match status" value="1"/>
</dbReference>
<dbReference type="InterPro" id="IPR011990">
    <property type="entry name" value="TPR-like_helical_dom_sf"/>
</dbReference>
<dbReference type="EMBL" id="JAUJYO010000021">
    <property type="protein sequence ID" value="KAK1284189.1"/>
    <property type="molecule type" value="Genomic_DNA"/>
</dbReference>
<protein>
    <submittedName>
        <fullName evidence="3">Pentatricopeptide repeat-containing protein</fullName>
    </submittedName>
</protein>
<keyword evidence="4" id="KW-1185">Reference proteome</keyword>
<dbReference type="PROSITE" id="PS51375">
    <property type="entry name" value="PPR"/>
    <property type="match status" value="1"/>
</dbReference>
<sequence length="261" mass="29515">MDNARTGHKRPPCEDEKHAINEAKPYLLKQALAKLTEVSPLRVRPAASSRLEVEMRNWRACFEAWIAEQRSNTMRRSKSDPLSRLLFLHRAGPSRIDGHTVLLALNQCVKTSPPTQPRHLHALMFRFGFSSLSPLQTTLISAYSQCGNLADARRMFGEITHRNVVSWTALISAYVNHNRPEDALRVFRQMQADHVEPDRVALTIALSACADAGARETGEWIHAYARRVGGFENDLFFYNALLNIQRSHTVEGNAWSSQKLS</sequence>
<name>A0AAV9C640_ACOCL</name>
<evidence type="ECO:0000256" key="2">
    <source>
        <dbReference type="PROSITE-ProRule" id="PRU00708"/>
    </source>
</evidence>
<dbReference type="InterPro" id="IPR002885">
    <property type="entry name" value="PPR_rpt"/>
</dbReference>
<comment type="caution">
    <text evidence="3">The sequence shown here is derived from an EMBL/GenBank/DDBJ whole genome shotgun (WGS) entry which is preliminary data.</text>
</comment>
<reference evidence="3" key="1">
    <citation type="journal article" date="2023" name="Nat. Commun.">
        <title>Diploid and tetraploid genomes of Acorus and the evolution of monocots.</title>
        <authorList>
            <person name="Ma L."/>
            <person name="Liu K.W."/>
            <person name="Li Z."/>
            <person name="Hsiao Y.Y."/>
            <person name="Qi Y."/>
            <person name="Fu T."/>
            <person name="Tang G.D."/>
            <person name="Zhang D."/>
            <person name="Sun W.H."/>
            <person name="Liu D.K."/>
            <person name="Li Y."/>
            <person name="Chen G.Z."/>
            <person name="Liu X.D."/>
            <person name="Liao X.Y."/>
            <person name="Jiang Y.T."/>
            <person name="Yu X."/>
            <person name="Hao Y."/>
            <person name="Huang J."/>
            <person name="Zhao X.W."/>
            <person name="Ke S."/>
            <person name="Chen Y.Y."/>
            <person name="Wu W.L."/>
            <person name="Hsu J.L."/>
            <person name="Lin Y.F."/>
            <person name="Huang M.D."/>
            <person name="Li C.Y."/>
            <person name="Huang L."/>
            <person name="Wang Z.W."/>
            <person name="Zhao X."/>
            <person name="Zhong W.Y."/>
            <person name="Peng D.H."/>
            <person name="Ahmad S."/>
            <person name="Lan S."/>
            <person name="Zhang J.S."/>
            <person name="Tsai W.C."/>
            <person name="Van de Peer Y."/>
            <person name="Liu Z.J."/>
        </authorList>
    </citation>
    <scope>NUCLEOTIDE SEQUENCE</scope>
    <source>
        <strain evidence="3">CP</strain>
    </source>
</reference>
<dbReference type="GO" id="GO:0003723">
    <property type="term" value="F:RNA binding"/>
    <property type="evidence" value="ECO:0007669"/>
    <property type="project" value="InterPro"/>
</dbReference>
<dbReference type="Gene3D" id="1.25.40.10">
    <property type="entry name" value="Tetratricopeptide repeat domain"/>
    <property type="match status" value="1"/>
</dbReference>
<organism evidence="3 4">
    <name type="scientific">Acorus calamus</name>
    <name type="common">Sweet flag</name>
    <dbReference type="NCBI Taxonomy" id="4465"/>
    <lineage>
        <taxon>Eukaryota</taxon>
        <taxon>Viridiplantae</taxon>
        <taxon>Streptophyta</taxon>
        <taxon>Embryophyta</taxon>
        <taxon>Tracheophyta</taxon>
        <taxon>Spermatophyta</taxon>
        <taxon>Magnoliopsida</taxon>
        <taxon>Liliopsida</taxon>
        <taxon>Acoraceae</taxon>
        <taxon>Acorus</taxon>
    </lineage>
</organism>
<dbReference type="FunFam" id="1.25.40.10:FF:000344">
    <property type="entry name" value="Pentatricopeptide repeat-containing protein"/>
    <property type="match status" value="1"/>
</dbReference>
<gene>
    <name evidence="3" type="primary">PCMP-H56</name>
    <name evidence="3" type="ORF">QJS10_CPB21g00579</name>
</gene>
<dbReference type="InterPro" id="IPR046960">
    <property type="entry name" value="PPR_At4g14850-like_plant"/>
</dbReference>
<reference evidence="3" key="2">
    <citation type="submission" date="2023-06" db="EMBL/GenBank/DDBJ databases">
        <authorList>
            <person name="Ma L."/>
            <person name="Liu K.-W."/>
            <person name="Li Z."/>
            <person name="Hsiao Y.-Y."/>
            <person name="Qi Y."/>
            <person name="Fu T."/>
            <person name="Tang G."/>
            <person name="Zhang D."/>
            <person name="Sun W.-H."/>
            <person name="Liu D.-K."/>
            <person name="Li Y."/>
            <person name="Chen G.-Z."/>
            <person name="Liu X.-D."/>
            <person name="Liao X.-Y."/>
            <person name="Jiang Y.-T."/>
            <person name="Yu X."/>
            <person name="Hao Y."/>
            <person name="Huang J."/>
            <person name="Zhao X.-W."/>
            <person name="Ke S."/>
            <person name="Chen Y.-Y."/>
            <person name="Wu W.-L."/>
            <person name="Hsu J.-L."/>
            <person name="Lin Y.-F."/>
            <person name="Huang M.-D."/>
            <person name="Li C.-Y."/>
            <person name="Huang L."/>
            <person name="Wang Z.-W."/>
            <person name="Zhao X."/>
            <person name="Zhong W.-Y."/>
            <person name="Peng D.-H."/>
            <person name="Ahmad S."/>
            <person name="Lan S."/>
            <person name="Zhang J.-S."/>
            <person name="Tsai W.-C."/>
            <person name="Van De Peer Y."/>
            <person name="Liu Z.-J."/>
        </authorList>
    </citation>
    <scope>NUCLEOTIDE SEQUENCE</scope>
    <source>
        <strain evidence="3">CP</strain>
        <tissue evidence="3">Leaves</tissue>
    </source>
</reference>
<feature type="repeat" description="PPR" evidence="2">
    <location>
        <begin position="163"/>
        <end position="197"/>
    </location>
</feature>
<dbReference type="Pfam" id="PF13041">
    <property type="entry name" value="PPR_2"/>
    <property type="match status" value="1"/>
</dbReference>
<dbReference type="Proteomes" id="UP001180020">
    <property type="component" value="Unassembled WGS sequence"/>
</dbReference>
<evidence type="ECO:0000256" key="1">
    <source>
        <dbReference type="ARBA" id="ARBA00022737"/>
    </source>
</evidence>
<evidence type="ECO:0000313" key="4">
    <source>
        <dbReference type="Proteomes" id="UP001180020"/>
    </source>
</evidence>
<dbReference type="AlphaFoldDB" id="A0AAV9C640"/>
<accession>A0AAV9C640</accession>
<dbReference type="NCBIfam" id="TIGR00756">
    <property type="entry name" value="PPR"/>
    <property type="match status" value="2"/>
</dbReference>
<dbReference type="GO" id="GO:0009451">
    <property type="term" value="P:RNA modification"/>
    <property type="evidence" value="ECO:0007669"/>
    <property type="project" value="InterPro"/>
</dbReference>
<proteinExistence type="predicted"/>
<evidence type="ECO:0000313" key="3">
    <source>
        <dbReference type="EMBL" id="KAK1284189.1"/>
    </source>
</evidence>
<keyword evidence="1" id="KW-0677">Repeat</keyword>
<dbReference type="PANTHER" id="PTHR47926:SF347">
    <property type="entry name" value="PENTATRICOPEPTIDE REPEAT-CONTAINING PROTEIN"/>
    <property type="match status" value="1"/>
</dbReference>